<dbReference type="RefSeq" id="WP_394821285.1">
    <property type="nucleotide sequence ID" value="NZ_CP089984.1"/>
</dbReference>
<name>A0ABZ2LL67_9BACT</name>
<feature type="compositionally biased region" description="Basic and acidic residues" evidence="1">
    <location>
        <begin position="1"/>
        <end position="10"/>
    </location>
</feature>
<evidence type="ECO:0000313" key="3">
    <source>
        <dbReference type="Proteomes" id="UP001370348"/>
    </source>
</evidence>
<gene>
    <name evidence="2" type="ORF">LZC94_27870</name>
</gene>
<feature type="region of interest" description="Disordered" evidence="1">
    <location>
        <begin position="1"/>
        <end position="25"/>
    </location>
</feature>
<protein>
    <submittedName>
        <fullName evidence="2">Uncharacterized protein</fullName>
    </submittedName>
</protein>
<sequence>MVADSKERTRAGHLLHGADPLLHDGERAGRRFGAASGRMGSALGAETTVGVDEEIAGRHGERRVRQSVAHPLRWTGGVSIRRFGGSP</sequence>
<accession>A0ABZ2LL67</accession>
<evidence type="ECO:0000256" key="1">
    <source>
        <dbReference type="SAM" id="MobiDB-lite"/>
    </source>
</evidence>
<organism evidence="2 3">
    <name type="scientific">Pendulispora albinea</name>
    <dbReference type="NCBI Taxonomy" id="2741071"/>
    <lineage>
        <taxon>Bacteria</taxon>
        <taxon>Pseudomonadati</taxon>
        <taxon>Myxococcota</taxon>
        <taxon>Myxococcia</taxon>
        <taxon>Myxococcales</taxon>
        <taxon>Sorangiineae</taxon>
        <taxon>Pendulisporaceae</taxon>
        <taxon>Pendulispora</taxon>
    </lineage>
</organism>
<keyword evidence="3" id="KW-1185">Reference proteome</keyword>
<reference evidence="2 3" key="1">
    <citation type="submission" date="2021-12" db="EMBL/GenBank/DDBJ databases">
        <title>Discovery of the Pendulisporaceae a myxobacterial family with distinct sporulation behavior and unique specialized metabolism.</title>
        <authorList>
            <person name="Garcia R."/>
            <person name="Popoff A."/>
            <person name="Bader C.D."/>
            <person name="Loehr J."/>
            <person name="Walesch S."/>
            <person name="Walt C."/>
            <person name="Boldt J."/>
            <person name="Bunk B."/>
            <person name="Haeckl F.J.F.P.J."/>
            <person name="Gunesch A.P."/>
            <person name="Birkelbach J."/>
            <person name="Nuebel U."/>
            <person name="Pietschmann T."/>
            <person name="Bach T."/>
            <person name="Mueller R."/>
        </authorList>
    </citation>
    <scope>NUCLEOTIDE SEQUENCE [LARGE SCALE GENOMIC DNA]</scope>
    <source>
        <strain evidence="2 3">MSr11954</strain>
    </source>
</reference>
<dbReference type="EMBL" id="CP089984">
    <property type="protein sequence ID" value="WXB11664.1"/>
    <property type="molecule type" value="Genomic_DNA"/>
</dbReference>
<proteinExistence type="predicted"/>
<evidence type="ECO:0000313" key="2">
    <source>
        <dbReference type="EMBL" id="WXB11664.1"/>
    </source>
</evidence>
<dbReference type="Proteomes" id="UP001370348">
    <property type="component" value="Chromosome"/>
</dbReference>